<evidence type="ECO:0000313" key="2">
    <source>
        <dbReference type="Proteomes" id="UP000236305"/>
    </source>
</evidence>
<gene>
    <name evidence="1" type="ORF">BJF96_g10226</name>
</gene>
<name>A0AA45AHA9_VERDA</name>
<accession>A0AA45AHA9</accession>
<dbReference type="EMBL" id="MPSH01000065">
    <property type="protein sequence ID" value="PNH26463.1"/>
    <property type="molecule type" value="Genomic_DNA"/>
</dbReference>
<comment type="caution">
    <text evidence="1">The sequence shown here is derived from an EMBL/GenBank/DDBJ whole genome shotgun (WGS) entry which is preliminary data.</text>
</comment>
<reference evidence="1 2" key="1">
    <citation type="submission" date="2017-12" db="EMBL/GenBank/DDBJ databases">
        <title>Comparative genomics yields insights into virulence evolution of Verticillium dahliae.</title>
        <authorList>
            <person name="Fan R."/>
            <person name="Armitage A.D."/>
            <person name="Cascant-Lopez E."/>
            <person name="Sobczyk M."/>
            <person name="Cockerton H.M."/>
            <person name="Harrison R.J."/>
        </authorList>
    </citation>
    <scope>NUCLEOTIDE SEQUENCE [LARGE SCALE GENOMIC DNA]</scope>
    <source>
        <strain evidence="1 2">12008</strain>
    </source>
</reference>
<sequence>MTVTLLRVLRAAKSPVGHFAGLDALCPTISAEAVGIGIIEDEVMVGVASCVKMRYNQ</sequence>
<proteinExistence type="predicted"/>
<protein>
    <submittedName>
        <fullName evidence="1">Uncharacterized protein</fullName>
    </submittedName>
</protein>
<dbReference type="Proteomes" id="UP000236305">
    <property type="component" value="Unassembled WGS sequence"/>
</dbReference>
<evidence type="ECO:0000313" key="1">
    <source>
        <dbReference type="EMBL" id="PNH26463.1"/>
    </source>
</evidence>
<dbReference type="AlphaFoldDB" id="A0AA45AHA9"/>
<organism evidence="1 2">
    <name type="scientific">Verticillium dahliae</name>
    <name type="common">Verticillium wilt</name>
    <dbReference type="NCBI Taxonomy" id="27337"/>
    <lineage>
        <taxon>Eukaryota</taxon>
        <taxon>Fungi</taxon>
        <taxon>Dikarya</taxon>
        <taxon>Ascomycota</taxon>
        <taxon>Pezizomycotina</taxon>
        <taxon>Sordariomycetes</taxon>
        <taxon>Hypocreomycetidae</taxon>
        <taxon>Glomerellales</taxon>
        <taxon>Plectosphaerellaceae</taxon>
        <taxon>Verticillium</taxon>
    </lineage>
</organism>